<dbReference type="Gene3D" id="3.20.20.60">
    <property type="entry name" value="Phosphoenolpyruvate-binding domains"/>
    <property type="match status" value="1"/>
</dbReference>
<feature type="domain" description="HpcH/HpaI aldolase/citrate lyase" evidence="7">
    <location>
        <begin position="113"/>
        <end position="329"/>
    </location>
</feature>
<protein>
    <recommendedName>
        <fullName evidence="7">HpcH/HpaI aldolase/citrate lyase domain-containing protein</fullName>
    </recommendedName>
</protein>
<comment type="subcellular location">
    <subcellularLocation>
        <location evidence="2">Cytoplasm</location>
    </subcellularLocation>
</comment>
<dbReference type="GO" id="GO:0000287">
    <property type="term" value="F:magnesium ion binding"/>
    <property type="evidence" value="ECO:0007669"/>
    <property type="project" value="TreeGrafter"/>
</dbReference>
<keyword evidence="3" id="KW-0963">Cytoplasm</keyword>
<keyword evidence="6" id="KW-0460">Magnesium</keyword>
<name>A0A381ZLS0_9ZZZZ</name>
<dbReference type="GO" id="GO:0006107">
    <property type="term" value="P:oxaloacetate metabolic process"/>
    <property type="evidence" value="ECO:0007669"/>
    <property type="project" value="TreeGrafter"/>
</dbReference>
<comment type="cofactor">
    <cofactor evidence="1">
        <name>Mg(2+)</name>
        <dbReference type="ChEBI" id="CHEBI:18420"/>
    </cofactor>
</comment>
<dbReference type="GO" id="GO:0003824">
    <property type="term" value="F:catalytic activity"/>
    <property type="evidence" value="ECO:0007669"/>
    <property type="project" value="InterPro"/>
</dbReference>
<dbReference type="PANTHER" id="PTHR32308:SF0">
    <property type="entry name" value="HPCH_HPAI ALDOLASE_CITRATE LYASE DOMAIN-CONTAINING PROTEIN"/>
    <property type="match status" value="1"/>
</dbReference>
<gene>
    <name evidence="8" type="ORF">METZ01_LOCUS142765</name>
</gene>
<dbReference type="EMBL" id="UINC01021733">
    <property type="protein sequence ID" value="SVA89911.1"/>
    <property type="molecule type" value="Genomic_DNA"/>
</dbReference>
<keyword evidence="4" id="KW-0597">Phosphoprotein</keyword>
<organism evidence="8">
    <name type="scientific">marine metagenome</name>
    <dbReference type="NCBI Taxonomy" id="408172"/>
    <lineage>
        <taxon>unclassified sequences</taxon>
        <taxon>metagenomes</taxon>
        <taxon>ecological metagenomes</taxon>
    </lineage>
</organism>
<evidence type="ECO:0000256" key="1">
    <source>
        <dbReference type="ARBA" id="ARBA00001946"/>
    </source>
</evidence>
<evidence type="ECO:0000256" key="2">
    <source>
        <dbReference type="ARBA" id="ARBA00004496"/>
    </source>
</evidence>
<evidence type="ECO:0000313" key="8">
    <source>
        <dbReference type="EMBL" id="SVA89911.1"/>
    </source>
</evidence>
<sequence length="367" mass="40466">MPKKKYSSGNPTAKSDFYVEFVPNNSGGVKIDIQSKTKVLHFSKLKNSCQNTLADLKVKHGALSVIDNGGQYFVLQARIESAIKLASSVNINESLPIFKKHAQYKSSRNRFRRSRLYLPGTQAKLMLNAGIHQPDAIILDLEDSVAPSEKNSARIIVRNALRTLDFFGAERMVRINQGNLGLKDLEAIVPHNVHLILVPKVENAQQLKAVDDKIQNIRKDCGRKEPVYLMPILESAKGILNSLEIAKASKNNVAIAIGLEDYTADIGVERTNQGRESLFARSQVVNAARSAGIQAIDTVFSDVGDDVGLRLSVQEAKELGFDGKGCIHPRQIKPIHEEFAPSKTEIEKAKKIMLAFYIAEKKGLGVV</sequence>
<proteinExistence type="predicted"/>
<feature type="non-terminal residue" evidence="8">
    <location>
        <position position="367"/>
    </location>
</feature>
<dbReference type="GO" id="GO:0005737">
    <property type="term" value="C:cytoplasm"/>
    <property type="evidence" value="ECO:0007669"/>
    <property type="project" value="UniProtKB-SubCell"/>
</dbReference>
<dbReference type="InterPro" id="IPR023439">
    <property type="entry name" value="Mal_deCO2ase/Cit_lyase_ACP"/>
</dbReference>
<keyword evidence="5" id="KW-0479">Metal-binding</keyword>
<accession>A0A381ZLS0</accession>
<dbReference type="InterPro" id="IPR040442">
    <property type="entry name" value="Pyrv_kinase-like_dom_sf"/>
</dbReference>
<evidence type="ECO:0000256" key="4">
    <source>
        <dbReference type="ARBA" id="ARBA00022553"/>
    </source>
</evidence>
<evidence type="ECO:0000259" key="7">
    <source>
        <dbReference type="Pfam" id="PF03328"/>
    </source>
</evidence>
<dbReference type="InterPro" id="IPR005000">
    <property type="entry name" value="Aldolase/citrate-lyase_domain"/>
</dbReference>
<dbReference type="Pfam" id="PF06857">
    <property type="entry name" value="ACP"/>
    <property type="match status" value="1"/>
</dbReference>
<reference evidence="8" key="1">
    <citation type="submission" date="2018-05" db="EMBL/GenBank/DDBJ databases">
        <authorList>
            <person name="Lanie J.A."/>
            <person name="Ng W.-L."/>
            <person name="Kazmierczak K.M."/>
            <person name="Andrzejewski T.M."/>
            <person name="Davidsen T.M."/>
            <person name="Wayne K.J."/>
            <person name="Tettelin H."/>
            <person name="Glass J.I."/>
            <person name="Rusch D."/>
            <person name="Podicherti R."/>
            <person name="Tsui H.-C.T."/>
            <person name="Winkler M.E."/>
        </authorList>
    </citation>
    <scope>NUCLEOTIDE SEQUENCE</scope>
</reference>
<dbReference type="InterPro" id="IPR015813">
    <property type="entry name" value="Pyrv/PenolPyrv_kinase-like_dom"/>
</dbReference>
<evidence type="ECO:0000256" key="3">
    <source>
        <dbReference type="ARBA" id="ARBA00022490"/>
    </source>
</evidence>
<evidence type="ECO:0000256" key="6">
    <source>
        <dbReference type="ARBA" id="ARBA00022842"/>
    </source>
</evidence>
<dbReference type="SUPFAM" id="SSF51621">
    <property type="entry name" value="Phosphoenolpyruvate/pyruvate domain"/>
    <property type="match status" value="1"/>
</dbReference>
<dbReference type="PANTHER" id="PTHR32308">
    <property type="entry name" value="LYASE BETA SUBUNIT, PUTATIVE (AFU_ORTHOLOGUE AFUA_4G13030)-RELATED"/>
    <property type="match status" value="1"/>
</dbReference>
<evidence type="ECO:0000256" key="5">
    <source>
        <dbReference type="ARBA" id="ARBA00022723"/>
    </source>
</evidence>
<dbReference type="Pfam" id="PF03328">
    <property type="entry name" value="HpcH_HpaI"/>
    <property type="match status" value="1"/>
</dbReference>
<dbReference type="AlphaFoldDB" id="A0A381ZLS0"/>